<evidence type="ECO:0000313" key="1">
    <source>
        <dbReference type="EMBL" id="MFC0383981.1"/>
    </source>
</evidence>
<sequence>MAGIGLSGTGAAARSMAGGRPARAGAFRLPGHAAEATAAELARSVSPLGLMALQEAEDAASRNRRGAARARDLLRELSALQAGLLGGGSDSAGLQRIASLAEGEAPPDPALADTLAGIALRARVELAKRGM</sequence>
<dbReference type="RefSeq" id="WP_377047991.1">
    <property type="nucleotide sequence ID" value="NZ_JBHLVZ010000001.1"/>
</dbReference>
<protein>
    <submittedName>
        <fullName evidence="1">Flagellar assembly protein FliX</fullName>
    </submittedName>
</protein>
<name>A0ABV6IKN6_9PROT</name>
<organism evidence="1 2">
    <name type="scientific">Muricoccus vinaceus</name>
    <dbReference type="NCBI Taxonomy" id="424704"/>
    <lineage>
        <taxon>Bacteria</taxon>
        <taxon>Pseudomonadati</taxon>
        <taxon>Pseudomonadota</taxon>
        <taxon>Alphaproteobacteria</taxon>
        <taxon>Acetobacterales</taxon>
        <taxon>Roseomonadaceae</taxon>
        <taxon>Muricoccus</taxon>
    </lineage>
</organism>
<reference evidence="1 2" key="1">
    <citation type="submission" date="2024-09" db="EMBL/GenBank/DDBJ databases">
        <authorList>
            <person name="Sun Q."/>
            <person name="Mori K."/>
        </authorList>
    </citation>
    <scope>NUCLEOTIDE SEQUENCE [LARGE SCALE GENOMIC DNA]</scope>
    <source>
        <strain evidence="1 2">CCM 7468</strain>
    </source>
</reference>
<dbReference type="Pfam" id="PF10768">
    <property type="entry name" value="FliX"/>
    <property type="match status" value="1"/>
</dbReference>
<keyword evidence="1" id="KW-0969">Cilium</keyword>
<keyword evidence="2" id="KW-1185">Reference proteome</keyword>
<comment type="caution">
    <text evidence="1">The sequence shown here is derived from an EMBL/GenBank/DDBJ whole genome shotgun (WGS) entry which is preliminary data.</text>
</comment>
<gene>
    <name evidence="1" type="ORF">ACFFIC_00265</name>
</gene>
<keyword evidence="1" id="KW-0966">Cell projection</keyword>
<proteinExistence type="predicted"/>
<dbReference type="EMBL" id="JBHLVZ010000001">
    <property type="protein sequence ID" value="MFC0383981.1"/>
    <property type="molecule type" value="Genomic_DNA"/>
</dbReference>
<accession>A0ABV6IKN6</accession>
<dbReference type="Proteomes" id="UP001589789">
    <property type="component" value="Unassembled WGS sequence"/>
</dbReference>
<keyword evidence="1" id="KW-0282">Flagellum</keyword>
<dbReference type="InterPro" id="IPR019704">
    <property type="entry name" value="Flagellar_assmbl_FliX_class2"/>
</dbReference>
<evidence type="ECO:0000313" key="2">
    <source>
        <dbReference type="Proteomes" id="UP001589789"/>
    </source>
</evidence>